<feature type="compositionally biased region" description="Low complexity" evidence="2">
    <location>
        <begin position="79"/>
        <end position="106"/>
    </location>
</feature>
<organism evidence="4 5">
    <name type="scientific">Cellulomonas triticagri</name>
    <dbReference type="NCBI Taxonomy" id="2483352"/>
    <lineage>
        <taxon>Bacteria</taxon>
        <taxon>Bacillati</taxon>
        <taxon>Actinomycetota</taxon>
        <taxon>Actinomycetes</taxon>
        <taxon>Micrococcales</taxon>
        <taxon>Cellulomonadaceae</taxon>
        <taxon>Cellulomonas</taxon>
    </lineage>
</organism>
<evidence type="ECO:0000313" key="4">
    <source>
        <dbReference type="EMBL" id="RMI14236.1"/>
    </source>
</evidence>
<sequence>MATRHCDCPAALIRAWARRTGHSVADRGELSWQIHDLYHEAFPRRPDPRDDGADGCEAPGDGAALETPSTAPAAETSEAPIVVVPVAAPSGDPPGATVPAAAGPDGLSPGATGLVPAS</sequence>
<evidence type="ECO:0000259" key="3">
    <source>
        <dbReference type="Pfam" id="PF23359"/>
    </source>
</evidence>
<dbReference type="Proteomes" id="UP000269289">
    <property type="component" value="Unassembled WGS sequence"/>
</dbReference>
<reference evidence="4 5" key="1">
    <citation type="submission" date="2018-10" db="EMBL/GenBank/DDBJ databases">
        <title>Isolation, diversity and antifungal activity of actinobacteria from wheat.</title>
        <authorList>
            <person name="Han C."/>
        </authorList>
    </citation>
    <scope>NUCLEOTIDE SEQUENCE [LARGE SCALE GENOMIC DNA]</scope>
    <source>
        <strain evidence="4 5">NEAU-YY56</strain>
    </source>
</reference>
<protein>
    <recommendedName>
        <fullName evidence="3">Lsr2 DNA-binding domain-containing protein</fullName>
    </recommendedName>
</protein>
<evidence type="ECO:0000313" key="5">
    <source>
        <dbReference type="Proteomes" id="UP000269289"/>
    </source>
</evidence>
<feature type="region of interest" description="Disordered" evidence="2">
    <location>
        <begin position="42"/>
        <end position="118"/>
    </location>
</feature>
<dbReference type="EMBL" id="RFFI01000003">
    <property type="protein sequence ID" value="RMI14236.1"/>
    <property type="molecule type" value="Genomic_DNA"/>
</dbReference>
<comment type="caution">
    <text evidence="4">The sequence shown here is derived from an EMBL/GenBank/DDBJ whole genome shotgun (WGS) entry which is preliminary data.</text>
</comment>
<gene>
    <name evidence="4" type="ORF">EBM89_01155</name>
</gene>
<dbReference type="InterPro" id="IPR055370">
    <property type="entry name" value="Lsr2_DNA-bd"/>
</dbReference>
<keyword evidence="1" id="KW-0238">DNA-binding</keyword>
<proteinExistence type="predicted"/>
<evidence type="ECO:0000256" key="2">
    <source>
        <dbReference type="SAM" id="MobiDB-lite"/>
    </source>
</evidence>
<accession>A0A3M2JPH2</accession>
<keyword evidence="5" id="KW-1185">Reference proteome</keyword>
<dbReference type="GO" id="GO:0003677">
    <property type="term" value="F:DNA binding"/>
    <property type="evidence" value="ECO:0007669"/>
    <property type="project" value="UniProtKB-KW"/>
</dbReference>
<evidence type="ECO:0000256" key="1">
    <source>
        <dbReference type="ARBA" id="ARBA00023125"/>
    </source>
</evidence>
<feature type="domain" description="Lsr2 DNA-binding" evidence="3">
    <location>
        <begin position="11"/>
        <end position="41"/>
    </location>
</feature>
<dbReference type="InterPro" id="IPR036625">
    <property type="entry name" value="E3-bd_dom_sf"/>
</dbReference>
<dbReference type="AlphaFoldDB" id="A0A3M2JPH2"/>
<dbReference type="GO" id="GO:0016746">
    <property type="term" value="F:acyltransferase activity"/>
    <property type="evidence" value="ECO:0007669"/>
    <property type="project" value="InterPro"/>
</dbReference>
<feature type="compositionally biased region" description="Basic and acidic residues" evidence="2">
    <location>
        <begin position="42"/>
        <end position="52"/>
    </location>
</feature>
<dbReference type="Pfam" id="PF23359">
    <property type="entry name" value="Lsr2_DNA-bd"/>
    <property type="match status" value="1"/>
</dbReference>
<dbReference type="OrthoDB" id="4113332at2"/>
<name>A0A3M2JPH2_9CELL</name>
<dbReference type="Gene3D" id="4.10.320.10">
    <property type="entry name" value="E3-binding domain"/>
    <property type="match status" value="1"/>
</dbReference>